<dbReference type="InterPro" id="IPR002105">
    <property type="entry name" value="Dockerin_1_rpt"/>
</dbReference>
<feature type="region of interest" description="Disordered" evidence="1">
    <location>
        <begin position="809"/>
        <end position="834"/>
    </location>
</feature>
<dbReference type="GO" id="GO:0000272">
    <property type="term" value="P:polysaccharide catabolic process"/>
    <property type="evidence" value="ECO:0007669"/>
    <property type="project" value="InterPro"/>
</dbReference>
<comment type="caution">
    <text evidence="3">The sequence shown here is derived from an EMBL/GenBank/DDBJ whole genome shotgun (WGS) entry which is preliminary data.</text>
</comment>
<dbReference type="SUPFAM" id="SSF63446">
    <property type="entry name" value="Type I dockerin domain"/>
    <property type="match status" value="1"/>
</dbReference>
<dbReference type="Gene3D" id="2.60.40.680">
    <property type="match status" value="1"/>
</dbReference>
<dbReference type="PROSITE" id="PS00018">
    <property type="entry name" value="EF_HAND_1"/>
    <property type="match status" value="1"/>
</dbReference>
<feature type="domain" description="EF-hand" evidence="2">
    <location>
        <begin position="832"/>
        <end position="854"/>
    </location>
</feature>
<dbReference type="Proteomes" id="UP000608850">
    <property type="component" value="Unassembled WGS sequence"/>
</dbReference>
<evidence type="ECO:0000256" key="1">
    <source>
        <dbReference type="SAM" id="MobiDB-lite"/>
    </source>
</evidence>
<dbReference type="Pfam" id="PF00404">
    <property type="entry name" value="Dockerin_1"/>
    <property type="match status" value="1"/>
</dbReference>
<dbReference type="GO" id="GO:0005509">
    <property type="term" value="F:calcium ion binding"/>
    <property type="evidence" value="ECO:0007669"/>
    <property type="project" value="InterPro"/>
</dbReference>
<dbReference type="InterPro" id="IPR002048">
    <property type="entry name" value="EF_hand_dom"/>
</dbReference>
<dbReference type="InterPro" id="IPR018247">
    <property type="entry name" value="EF_Hand_1_Ca_BS"/>
</dbReference>
<reference evidence="3 4" key="1">
    <citation type="journal article" date="2019" name="Int. J. Syst. Evol. Microbiol.">
        <title>The Global Catalogue of Microorganisms (GCM) 10K type strain sequencing project: providing services to taxonomists for standard genome sequencing and annotation.</title>
        <authorList>
            <consortium name="The Broad Institute Genomics Platform"/>
            <consortium name="The Broad Institute Genome Sequencing Center for Infectious Disease"/>
            <person name="Wu L."/>
            <person name="Ma J."/>
        </authorList>
    </citation>
    <scope>NUCLEOTIDE SEQUENCE [LARGE SCALE GENOMIC DNA]</scope>
    <source>
        <strain evidence="3 4">JCM 16331</strain>
    </source>
</reference>
<dbReference type="GO" id="GO:0004553">
    <property type="term" value="F:hydrolase activity, hydrolyzing O-glycosyl compounds"/>
    <property type="evidence" value="ECO:0007669"/>
    <property type="project" value="InterPro"/>
</dbReference>
<accession>A0A830GAH1</accession>
<dbReference type="Gene3D" id="1.10.1330.10">
    <property type="entry name" value="Dockerin domain"/>
    <property type="match status" value="1"/>
</dbReference>
<feature type="compositionally biased region" description="Polar residues" evidence="1">
    <location>
        <begin position="311"/>
        <end position="322"/>
    </location>
</feature>
<feature type="region of interest" description="Disordered" evidence="1">
    <location>
        <begin position="311"/>
        <end position="331"/>
    </location>
</feature>
<dbReference type="PANTHER" id="PTHR35399:SF2">
    <property type="entry name" value="DUF839 DOMAIN-CONTAINING PROTEIN"/>
    <property type="match status" value="1"/>
</dbReference>
<dbReference type="EMBL" id="BMOQ01000003">
    <property type="protein sequence ID" value="GGN13253.1"/>
    <property type="molecule type" value="Genomic_DNA"/>
</dbReference>
<evidence type="ECO:0000259" key="2">
    <source>
        <dbReference type="PROSITE" id="PS50222"/>
    </source>
</evidence>
<dbReference type="PANTHER" id="PTHR35399">
    <property type="entry name" value="SLR8030 PROTEIN"/>
    <property type="match status" value="1"/>
</dbReference>
<gene>
    <name evidence="3" type="ORF">GCM10009021_11810</name>
</gene>
<evidence type="ECO:0000313" key="3">
    <source>
        <dbReference type="EMBL" id="GGN13253.1"/>
    </source>
</evidence>
<proteinExistence type="predicted"/>
<dbReference type="InterPro" id="IPR008557">
    <property type="entry name" value="PhoX"/>
</dbReference>
<feature type="region of interest" description="Disordered" evidence="1">
    <location>
        <begin position="1"/>
        <end position="23"/>
    </location>
</feature>
<dbReference type="PROSITE" id="PS50222">
    <property type="entry name" value="EF_HAND_2"/>
    <property type="match status" value="1"/>
</dbReference>
<dbReference type="Pfam" id="PF05787">
    <property type="entry name" value="PhoX"/>
    <property type="match status" value="1"/>
</dbReference>
<name>A0A830GAH1_9EURY</name>
<dbReference type="AlphaFoldDB" id="A0A830GAH1"/>
<sequence>MVGSGVVSADVDESDTPGAPSVKGSLKRFSNTAFGAEVTGPYVFADGTPLYSLQHPNTDNTEPFNKAGVGYVSGFSFEMAGSNDDFEELSAPNSEKKRRKVRTAAGDYTMLFSQEESIGDGDEQLGVPQTPDGENIDKYPGTRYSEAGYTPDCNQFIPSNDEGTEGHLFTNFEATPGNVTRVPVSKTDDGEWTADTQNAINMANTEALRSLGGTMINCYGDRSPWDTMVSAEENYAHPRVNFTHTVGDIVEAESGKGLIGGCQFWNRPSPTAIQSAVNDYYDDEAWTLQGYWALAGVELLAYSLGAAPTDTTGVDTETSDTYGGSEVADGAENNVEPITDEEYPNPYRYGYFVDYRDPHAETPDPIKYYVIGRAAWECPDFQNDLKTVYGCSDGDSKGIYKFVADEEIPSYADPMDVEGTLYAPKITNDAASAADSGTRASPADVDLEVEWIPIGHASNAEIESWIAEYDDVTQEDYLTTHTDYDEAELGQDVAYSDAIEEADREVIANGNQNYITNEEIVEWARQYEERGYDGVDEDLRRVPFLELRAAAKEIGASIEFNKAEGVDSADDAGPGDYVYFGISEFNDDMADDTGDLQMDRVDGGVVYRGELDTHYDISRLEPVIVGPDFTDGPQAANDALRNVDNVNVMDDGRVLCCEDGFNESKRSYPNDCLWVYQPNPTVAAGSAAVAQGDSVTVDVRAKHIPDGIAGGTFSVSVADPDVAQITSASYPDAAGLTKAPQVADDGSTAAFEFADVQEAMQADGVEFTLATLTLSGVRGGATGLDVQAALDDDAGNDIAVETRSGIALTGPASVAPSGAPPSDPDGDGLFEDVNGNGRVDYDDVVLFFQRMDSKSISSNTRSFDFNGNERLDYADIVQLYQETGAGA</sequence>
<dbReference type="InterPro" id="IPR036439">
    <property type="entry name" value="Dockerin_dom_sf"/>
</dbReference>
<keyword evidence="4" id="KW-1185">Reference proteome</keyword>
<protein>
    <recommendedName>
        <fullName evidence="2">EF-hand domain-containing protein</fullName>
    </recommendedName>
</protein>
<evidence type="ECO:0000313" key="4">
    <source>
        <dbReference type="Proteomes" id="UP000608850"/>
    </source>
</evidence>
<organism evidence="3 4">
    <name type="scientific">Halarchaeum nitratireducens</name>
    <dbReference type="NCBI Taxonomy" id="489913"/>
    <lineage>
        <taxon>Archaea</taxon>
        <taxon>Methanobacteriati</taxon>
        <taxon>Methanobacteriota</taxon>
        <taxon>Stenosarchaea group</taxon>
        <taxon>Halobacteria</taxon>
        <taxon>Halobacteriales</taxon>
        <taxon>Halobacteriaceae</taxon>
    </lineage>
</organism>